<dbReference type="KEGG" id="psl:Psta_2784"/>
<dbReference type="InterPro" id="IPR010398">
    <property type="entry name" value="DUF997"/>
</dbReference>
<dbReference type="HOGENOM" id="CLU_157879_0_0_0"/>
<name>D2R7M4_PIRSD</name>
<dbReference type="Proteomes" id="UP000001887">
    <property type="component" value="Chromosome"/>
</dbReference>
<feature type="transmembrane region" description="Helical" evidence="1">
    <location>
        <begin position="16"/>
        <end position="35"/>
    </location>
</feature>
<keyword evidence="1" id="KW-0472">Membrane</keyword>
<dbReference type="EMBL" id="CP001848">
    <property type="protein sequence ID" value="ADB17450.1"/>
    <property type="molecule type" value="Genomic_DNA"/>
</dbReference>
<keyword evidence="3" id="KW-1185">Reference proteome</keyword>
<dbReference type="Pfam" id="PF06196">
    <property type="entry name" value="DUF997"/>
    <property type="match status" value="1"/>
</dbReference>
<organism evidence="2 3">
    <name type="scientific">Pirellula staleyi (strain ATCC 27377 / DSM 6068 / ICPB 4128)</name>
    <name type="common">Pirella staleyi</name>
    <dbReference type="NCBI Taxonomy" id="530564"/>
    <lineage>
        <taxon>Bacteria</taxon>
        <taxon>Pseudomonadati</taxon>
        <taxon>Planctomycetota</taxon>
        <taxon>Planctomycetia</taxon>
        <taxon>Pirellulales</taxon>
        <taxon>Pirellulaceae</taxon>
        <taxon>Pirellula</taxon>
    </lineage>
</organism>
<accession>D2R7M4</accession>
<gene>
    <name evidence="2" type="ordered locus">Psta_2784</name>
</gene>
<protein>
    <submittedName>
        <fullName evidence="2">Uncharacterized protein</fullName>
    </submittedName>
</protein>
<sequence length="100" mass="11095">MAREEDPLLINARREALLVLATWIIAGTFSVSYCYLYGYGLTPEQLHFTLGFPSWILYGVVIPWVTWAILSFVISTFVMQGDALGAEAGDSLAGEDFDEL</sequence>
<evidence type="ECO:0000313" key="2">
    <source>
        <dbReference type="EMBL" id="ADB17450.1"/>
    </source>
</evidence>
<dbReference type="AlphaFoldDB" id="D2R7M4"/>
<evidence type="ECO:0000313" key="3">
    <source>
        <dbReference type="Proteomes" id="UP000001887"/>
    </source>
</evidence>
<reference evidence="2 3" key="1">
    <citation type="journal article" date="2009" name="Stand. Genomic Sci.">
        <title>Complete genome sequence of Pirellula staleyi type strain (ATCC 27377).</title>
        <authorList>
            <person name="Clum A."/>
            <person name="Tindall B.J."/>
            <person name="Sikorski J."/>
            <person name="Ivanova N."/>
            <person name="Mavrommatis K."/>
            <person name="Lucas S."/>
            <person name="Glavina del Rio T."/>
            <person name="Nolan M."/>
            <person name="Chen F."/>
            <person name="Tice H."/>
            <person name="Pitluck S."/>
            <person name="Cheng J.F."/>
            <person name="Chertkov O."/>
            <person name="Brettin T."/>
            <person name="Han C."/>
            <person name="Detter J.C."/>
            <person name="Kuske C."/>
            <person name="Bruce D."/>
            <person name="Goodwin L."/>
            <person name="Ovchinikova G."/>
            <person name="Pati A."/>
            <person name="Mikhailova N."/>
            <person name="Chen A."/>
            <person name="Palaniappan K."/>
            <person name="Land M."/>
            <person name="Hauser L."/>
            <person name="Chang Y.J."/>
            <person name="Jeffries C.D."/>
            <person name="Chain P."/>
            <person name="Rohde M."/>
            <person name="Goker M."/>
            <person name="Bristow J."/>
            <person name="Eisen J.A."/>
            <person name="Markowitz V."/>
            <person name="Hugenholtz P."/>
            <person name="Kyrpides N.C."/>
            <person name="Klenk H.P."/>
            <person name="Lapidus A."/>
        </authorList>
    </citation>
    <scope>NUCLEOTIDE SEQUENCE [LARGE SCALE GENOMIC DNA]</scope>
    <source>
        <strain evidence="3">ATCC 27377 / DSM 6068 / ICPB 4128</strain>
    </source>
</reference>
<keyword evidence="1" id="KW-0812">Transmembrane</keyword>
<dbReference type="eggNOG" id="ENOG5033DTF">
    <property type="taxonomic scope" value="Bacteria"/>
</dbReference>
<feature type="transmembrane region" description="Helical" evidence="1">
    <location>
        <begin position="55"/>
        <end position="78"/>
    </location>
</feature>
<keyword evidence="1" id="KW-1133">Transmembrane helix</keyword>
<evidence type="ECO:0000256" key="1">
    <source>
        <dbReference type="SAM" id="Phobius"/>
    </source>
</evidence>
<proteinExistence type="predicted"/>